<accession>A0A502EE36</accession>
<reference evidence="3 4" key="1">
    <citation type="journal article" date="2019" name="Environ. Microbiol.">
        <title>Species interactions and distinct microbial communities in high Arctic permafrost affected cryosols are associated with the CH4 and CO2 gas fluxes.</title>
        <authorList>
            <person name="Altshuler I."/>
            <person name="Hamel J."/>
            <person name="Turney S."/>
            <person name="Magnuson E."/>
            <person name="Levesque R."/>
            <person name="Greer C."/>
            <person name="Whyte L.G."/>
        </authorList>
    </citation>
    <scope>NUCLEOTIDE SEQUENCE [LARGE SCALE GENOMIC DNA]</scope>
    <source>
        <strain evidence="3 4">S5.20</strain>
    </source>
</reference>
<dbReference type="InterPro" id="IPR042099">
    <property type="entry name" value="ANL_N_sf"/>
</dbReference>
<proteinExistence type="predicted"/>
<dbReference type="InterPro" id="IPR050237">
    <property type="entry name" value="ATP-dep_AMP-bd_enzyme"/>
</dbReference>
<evidence type="ECO:0000313" key="4">
    <source>
        <dbReference type="Proteomes" id="UP000320095"/>
    </source>
</evidence>
<evidence type="ECO:0000259" key="2">
    <source>
        <dbReference type="Pfam" id="PF13193"/>
    </source>
</evidence>
<dbReference type="Pfam" id="PF00501">
    <property type="entry name" value="AMP-binding"/>
    <property type="match status" value="1"/>
</dbReference>
<dbReference type="PROSITE" id="PS00455">
    <property type="entry name" value="AMP_BINDING"/>
    <property type="match status" value="1"/>
</dbReference>
<feature type="domain" description="AMP-dependent synthetase/ligase" evidence="1">
    <location>
        <begin position="7"/>
        <end position="358"/>
    </location>
</feature>
<dbReference type="GO" id="GO:0016877">
    <property type="term" value="F:ligase activity, forming carbon-sulfur bonds"/>
    <property type="evidence" value="ECO:0007669"/>
    <property type="project" value="UniProtKB-ARBA"/>
</dbReference>
<dbReference type="InterPro" id="IPR045851">
    <property type="entry name" value="AMP-bd_C_sf"/>
</dbReference>
<dbReference type="PANTHER" id="PTHR43767:SF7">
    <property type="entry name" value="MEDIUM_LONG-CHAIN-FATTY-ACID--COA LIGASE FADD8"/>
    <property type="match status" value="1"/>
</dbReference>
<dbReference type="RefSeq" id="WP_140691528.1">
    <property type="nucleotide sequence ID" value="NZ_RCZG01000004.1"/>
</dbReference>
<dbReference type="InterPro" id="IPR025110">
    <property type="entry name" value="AMP-bd_C"/>
</dbReference>
<dbReference type="InterPro" id="IPR000873">
    <property type="entry name" value="AMP-dep_synth/lig_dom"/>
</dbReference>
<dbReference type="InterPro" id="IPR020845">
    <property type="entry name" value="AMP-binding_CS"/>
</dbReference>
<keyword evidence="4" id="KW-1185">Reference proteome</keyword>
<dbReference type="Gene3D" id="3.40.50.12780">
    <property type="entry name" value="N-terminal domain of ligase-like"/>
    <property type="match status" value="1"/>
</dbReference>
<feature type="domain" description="AMP-binding enzyme C-terminal" evidence="2">
    <location>
        <begin position="408"/>
        <end position="479"/>
    </location>
</feature>
<sequence>MNLFAVLEQAATRHGDRGAVYLGEHRVLTWSDLRDRALRIATSISETGEPGDRIAVASENRPEIVELMFAIWAAERVFVPVNYKLHPLEMEQIIDDSGAALVFASPRITPALTSVTDVPVEALDSPSYLNRLEATSSDRPRDTDPGSLAWLFYTSGTTGRSKGAMLSHRNLMAMTVAHLSDFDDPDDHCSLVHGAPMSHGSGLYIPPYVLRGARQVIPESATFDAAEFLDLCEHHPGSSAFLAPTMVQRLVETGRPRPAQLRTVVYGGGPMYVDSMKKALKAFGPIFVQLYGQGEAPMTITGLRRADHVGATDAVLGSVGYARSGVDVAVVRADGKPAELNEIGEIVCRGDVVMSGYWRNPDATADTLKRGWLHTGDMGSFDADGYLTLRDRSKDVVISGGSNIYPREVEEVLLEHPDVAEACVVGTPDPDWGEIVIAFIVGTAAEPDLDAHLLERIARFKRPKRYLYVDELPKNSYGKVLKRELREQLR</sequence>
<evidence type="ECO:0000259" key="1">
    <source>
        <dbReference type="Pfam" id="PF00501"/>
    </source>
</evidence>
<organism evidence="3 4">
    <name type="scientific">Mycolicibacterium hodleri</name>
    <dbReference type="NCBI Taxonomy" id="49897"/>
    <lineage>
        <taxon>Bacteria</taxon>
        <taxon>Bacillati</taxon>
        <taxon>Actinomycetota</taxon>
        <taxon>Actinomycetes</taxon>
        <taxon>Mycobacteriales</taxon>
        <taxon>Mycobacteriaceae</taxon>
        <taxon>Mycolicibacterium</taxon>
    </lineage>
</organism>
<evidence type="ECO:0000313" key="3">
    <source>
        <dbReference type="EMBL" id="TPG34730.1"/>
    </source>
</evidence>
<dbReference type="Proteomes" id="UP000320095">
    <property type="component" value="Unassembled WGS sequence"/>
</dbReference>
<dbReference type="EMBL" id="RCZG01000004">
    <property type="protein sequence ID" value="TPG34730.1"/>
    <property type="molecule type" value="Genomic_DNA"/>
</dbReference>
<dbReference type="Pfam" id="PF13193">
    <property type="entry name" value="AMP-binding_C"/>
    <property type="match status" value="1"/>
</dbReference>
<dbReference type="Gene3D" id="3.30.300.30">
    <property type="match status" value="1"/>
</dbReference>
<dbReference type="SUPFAM" id="SSF56801">
    <property type="entry name" value="Acetyl-CoA synthetase-like"/>
    <property type="match status" value="1"/>
</dbReference>
<dbReference type="OrthoDB" id="9803968at2"/>
<gene>
    <name evidence="3" type="ORF">EAH80_13720</name>
</gene>
<comment type="caution">
    <text evidence="3">The sequence shown here is derived from an EMBL/GenBank/DDBJ whole genome shotgun (WGS) entry which is preliminary data.</text>
</comment>
<name>A0A502EE36_9MYCO</name>
<protein>
    <submittedName>
        <fullName evidence="3">AMP-dependent synthetase</fullName>
    </submittedName>
</protein>
<dbReference type="PANTHER" id="PTHR43767">
    <property type="entry name" value="LONG-CHAIN-FATTY-ACID--COA LIGASE"/>
    <property type="match status" value="1"/>
</dbReference>
<dbReference type="CDD" id="cd17631">
    <property type="entry name" value="FACL_FadD13-like"/>
    <property type="match status" value="1"/>
</dbReference>
<dbReference type="AlphaFoldDB" id="A0A502EE36"/>